<dbReference type="PANTHER" id="PTHR43130:SF15">
    <property type="entry name" value="THIJ_PFPI FAMILY PROTEIN (AFU_ORTHOLOGUE AFUA_5G14240)"/>
    <property type="match status" value="1"/>
</dbReference>
<dbReference type="EMBL" id="JWIZ01000030">
    <property type="protein sequence ID" value="KMK51562.1"/>
    <property type="molecule type" value="Genomic_DNA"/>
</dbReference>
<organism evidence="2 3">
    <name type="scientific">Muribacter muris</name>
    <dbReference type="NCBI Taxonomy" id="67855"/>
    <lineage>
        <taxon>Bacteria</taxon>
        <taxon>Pseudomonadati</taxon>
        <taxon>Pseudomonadota</taxon>
        <taxon>Gammaproteobacteria</taxon>
        <taxon>Pasteurellales</taxon>
        <taxon>Pasteurellaceae</taxon>
        <taxon>Muribacter</taxon>
    </lineage>
</organism>
<dbReference type="InterPro" id="IPR002818">
    <property type="entry name" value="DJ-1/PfpI"/>
</dbReference>
<dbReference type="Gene3D" id="3.40.50.880">
    <property type="match status" value="1"/>
</dbReference>
<keyword evidence="3" id="KW-1185">Reference proteome</keyword>
<dbReference type="SUPFAM" id="SSF52317">
    <property type="entry name" value="Class I glutamine amidotransferase-like"/>
    <property type="match status" value="1"/>
</dbReference>
<proteinExistence type="predicted"/>
<name>A0A0J5S450_9PAST</name>
<protein>
    <submittedName>
        <fullName evidence="2">Dimethyladenosine transferase</fullName>
    </submittedName>
</protein>
<dbReference type="STRING" id="67855.RO21_05725"/>
<dbReference type="Proteomes" id="UP000036270">
    <property type="component" value="Unassembled WGS sequence"/>
</dbReference>
<dbReference type="Pfam" id="PF01965">
    <property type="entry name" value="DJ-1_PfpI"/>
    <property type="match status" value="1"/>
</dbReference>
<evidence type="ECO:0000313" key="3">
    <source>
        <dbReference type="Proteomes" id="UP000036270"/>
    </source>
</evidence>
<evidence type="ECO:0000313" key="2">
    <source>
        <dbReference type="EMBL" id="KMK51562.1"/>
    </source>
</evidence>
<evidence type="ECO:0000259" key="1">
    <source>
        <dbReference type="Pfam" id="PF01965"/>
    </source>
</evidence>
<reference evidence="2 3" key="1">
    <citation type="submission" date="2014-12" db="EMBL/GenBank/DDBJ databases">
        <title>Reclassification of Actinobacillus muris as Muribacter muris.</title>
        <authorList>
            <person name="Christensen H."/>
            <person name="Nicklas W."/>
            <person name="Bisgaard M."/>
        </authorList>
    </citation>
    <scope>NUCLEOTIDE SEQUENCE [LARGE SCALE GENOMIC DNA]</scope>
    <source>
        <strain evidence="2 3">Ackerman80-443D</strain>
    </source>
</reference>
<dbReference type="PATRIC" id="fig|67855.3.peg.1120"/>
<dbReference type="InterPro" id="IPR029062">
    <property type="entry name" value="Class_I_gatase-like"/>
</dbReference>
<gene>
    <name evidence="2" type="ORF">RO21_05725</name>
</gene>
<dbReference type="RefSeq" id="WP_047976837.1">
    <property type="nucleotide sequence ID" value="NZ_JWIZ01000030.1"/>
</dbReference>
<dbReference type="InterPro" id="IPR052158">
    <property type="entry name" value="INH-QAR"/>
</dbReference>
<accession>A0A0J5S450</accession>
<feature type="domain" description="DJ-1/PfpI" evidence="1">
    <location>
        <begin position="2"/>
        <end position="160"/>
    </location>
</feature>
<keyword evidence="2" id="KW-0808">Transferase</keyword>
<dbReference type="PANTHER" id="PTHR43130">
    <property type="entry name" value="ARAC-FAMILY TRANSCRIPTIONAL REGULATOR"/>
    <property type="match status" value="1"/>
</dbReference>
<comment type="caution">
    <text evidence="2">The sequence shown here is derived from an EMBL/GenBank/DDBJ whole genome shotgun (WGS) entry which is preliminary data.</text>
</comment>
<dbReference type="AlphaFoldDB" id="A0A0J5S450"/>
<sequence>MNIYFVGFDDYETLDLMGPVEFLARLPDVQLHYISLNGGWITSRQGFCIQTETCGRLPPNSILVIPGGQGTRLLVNHCAFLAWLTKLIDDARFCLSICTGAALVAATSRLNGKTATSNKAAFQWVKQTNNQVNWQQAARWVRDGKFYSSSGVSAGMDMVLGFIGDQYGESLATQIAIHTEYHWNQDPNKDDFAARYC</sequence>
<dbReference type="GO" id="GO:0016740">
    <property type="term" value="F:transferase activity"/>
    <property type="evidence" value="ECO:0007669"/>
    <property type="project" value="UniProtKB-KW"/>
</dbReference>
<dbReference type="CDD" id="cd03139">
    <property type="entry name" value="GATase1_PfpI_2"/>
    <property type="match status" value="1"/>
</dbReference>